<gene>
    <name evidence="1" type="ORF">V1517DRAFT_86854</name>
</gene>
<proteinExistence type="predicted"/>
<sequence length="167" mass="19319">MNILKLSLDENLDWGRRATCKLLFRRTLEVFGTLNGPEMQEFSVFHLEFRKCFSVYPHFQKKCNEHQWHAVVYDNACSSMKSWDWSREANDGMSEEIEESDAEEAAAMFSLPISTVVSLCVAGYARKRLDRAFAYCSRPGHGPLVLFIFFCFSFFLFLSFSLTSSFV</sequence>
<reference evidence="2" key="1">
    <citation type="journal article" date="2024" name="Front. Bioeng. Biotechnol.">
        <title>Genome-scale model development and genomic sequencing of the oleaginous clade Lipomyces.</title>
        <authorList>
            <person name="Czajka J.J."/>
            <person name="Han Y."/>
            <person name="Kim J."/>
            <person name="Mondo S.J."/>
            <person name="Hofstad B.A."/>
            <person name="Robles A."/>
            <person name="Haridas S."/>
            <person name="Riley R."/>
            <person name="LaButti K."/>
            <person name="Pangilinan J."/>
            <person name="Andreopoulos W."/>
            <person name="Lipzen A."/>
            <person name="Yan J."/>
            <person name="Wang M."/>
            <person name="Ng V."/>
            <person name="Grigoriev I.V."/>
            <person name="Spatafora J.W."/>
            <person name="Magnuson J.K."/>
            <person name="Baker S.E."/>
            <person name="Pomraning K.R."/>
        </authorList>
    </citation>
    <scope>NUCLEOTIDE SEQUENCE [LARGE SCALE GENOMIC DNA]</scope>
    <source>
        <strain evidence="2">CBS 10300</strain>
    </source>
</reference>
<dbReference type="Proteomes" id="UP001489719">
    <property type="component" value="Unassembled WGS sequence"/>
</dbReference>
<evidence type="ECO:0000313" key="1">
    <source>
        <dbReference type="EMBL" id="KAK9323777.1"/>
    </source>
</evidence>
<comment type="caution">
    <text evidence="1">The sequence shown here is derived from an EMBL/GenBank/DDBJ whole genome shotgun (WGS) entry which is preliminary data.</text>
</comment>
<keyword evidence="2" id="KW-1185">Reference proteome</keyword>
<name>A0ACC3TRK3_9ASCO</name>
<evidence type="ECO:0000313" key="2">
    <source>
        <dbReference type="Proteomes" id="UP001489719"/>
    </source>
</evidence>
<dbReference type="EMBL" id="MU970057">
    <property type="protein sequence ID" value="KAK9323777.1"/>
    <property type="molecule type" value="Genomic_DNA"/>
</dbReference>
<protein>
    <submittedName>
        <fullName evidence="1">Uncharacterized protein</fullName>
    </submittedName>
</protein>
<accession>A0ACC3TRK3</accession>
<organism evidence="1 2">
    <name type="scientific">Lipomyces orientalis</name>
    <dbReference type="NCBI Taxonomy" id="1233043"/>
    <lineage>
        <taxon>Eukaryota</taxon>
        <taxon>Fungi</taxon>
        <taxon>Dikarya</taxon>
        <taxon>Ascomycota</taxon>
        <taxon>Saccharomycotina</taxon>
        <taxon>Lipomycetes</taxon>
        <taxon>Lipomycetales</taxon>
        <taxon>Lipomycetaceae</taxon>
        <taxon>Lipomyces</taxon>
    </lineage>
</organism>